<feature type="domain" description="Reverse transcriptase Ty1/copia-type" evidence="2">
    <location>
        <begin position="103"/>
        <end position="187"/>
    </location>
</feature>
<dbReference type="SUPFAM" id="SSF56672">
    <property type="entry name" value="DNA/RNA polymerases"/>
    <property type="match status" value="1"/>
</dbReference>
<dbReference type="InterPro" id="IPR043502">
    <property type="entry name" value="DNA/RNA_pol_sf"/>
</dbReference>
<evidence type="ECO:0000259" key="3">
    <source>
        <dbReference type="Pfam" id="PF25597"/>
    </source>
</evidence>
<dbReference type="InterPro" id="IPR057670">
    <property type="entry name" value="SH3_retrovirus"/>
</dbReference>
<feature type="domain" description="Reverse transcriptase Ty1/copia-type" evidence="2">
    <location>
        <begin position="46"/>
        <end position="102"/>
    </location>
</feature>
<evidence type="ECO:0000313" key="4">
    <source>
        <dbReference type="EMBL" id="PSC67021.1"/>
    </source>
</evidence>
<evidence type="ECO:0000256" key="1">
    <source>
        <dbReference type="SAM" id="MobiDB-lite"/>
    </source>
</evidence>
<feature type="domain" description="Reverse transcriptase Ty1/copia-type" evidence="2">
    <location>
        <begin position="1052"/>
        <end position="1136"/>
    </location>
</feature>
<dbReference type="InterPro" id="IPR013103">
    <property type="entry name" value="RVT_2"/>
</dbReference>
<comment type="caution">
    <text evidence="4">The sequence shown here is derived from an EMBL/GenBank/DDBJ whole genome shotgun (WGS) entry which is preliminary data.</text>
</comment>
<feature type="compositionally biased region" description="Basic and acidic residues" evidence="1">
    <location>
        <begin position="543"/>
        <end position="555"/>
    </location>
</feature>
<dbReference type="Gene3D" id="3.30.420.10">
    <property type="entry name" value="Ribonuclease H-like superfamily/Ribonuclease H"/>
    <property type="match status" value="2"/>
</dbReference>
<feature type="region of interest" description="Disordered" evidence="1">
    <location>
        <begin position="542"/>
        <end position="636"/>
    </location>
</feature>
<dbReference type="Pfam" id="PF14223">
    <property type="entry name" value="Retrotran_gag_2"/>
    <property type="match status" value="1"/>
</dbReference>
<dbReference type="PANTHER" id="PTHR11439">
    <property type="entry name" value="GAG-POL-RELATED RETROTRANSPOSON"/>
    <property type="match status" value="1"/>
</dbReference>
<dbReference type="EMBL" id="LHPF02000207">
    <property type="protein sequence ID" value="PSC67021.1"/>
    <property type="molecule type" value="Genomic_DNA"/>
</dbReference>
<dbReference type="GO" id="GO:0008270">
    <property type="term" value="F:zinc ion binding"/>
    <property type="evidence" value="ECO:0007669"/>
    <property type="project" value="InterPro"/>
</dbReference>
<feature type="region of interest" description="Disordered" evidence="1">
    <location>
        <begin position="972"/>
        <end position="1035"/>
    </location>
</feature>
<dbReference type="PANTHER" id="PTHR11439:SF483">
    <property type="entry name" value="PEPTIDE SYNTHASE GLIP-LIKE, PUTATIVE (AFU_ORTHOLOGUE AFUA_3G12920)-RELATED"/>
    <property type="match status" value="1"/>
</dbReference>
<evidence type="ECO:0000313" key="5">
    <source>
        <dbReference type="Proteomes" id="UP000239649"/>
    </source>
</evidence>
<dbReference type="InterPro" id="IPR036397">
    <property type="entry name" value="RNaseH_sf"/>
</dbReference>
<dbReference type="Proteomes" id="UP000239649">
    <property type="component" value="Unassembled WGS sequence"/>
</dbReference>
<feature type="compositionally biased region" description="Basic and acidic residues" evidence="1">
    <location>
        <begin position="582"/>
        <end position="634"/>
    </location>
</feature>
<feature type="domain" description="Retroviral polymerase SH3-like" evidence="3">
    <location>
        <begin position="926"/>
        <end position="985"/>
    </location>
</feature>
<dbReference type="STRING" id="554055.A0A2P6UYV4"/>
<sequence length="1158" mass="127420">MKEALSGPDAAAWQLAMDDEMASLIANDTWTLCEPPTAPSPSQPSFRQREGIDYDEVFAPVSKYSTLRTVLSTAAAQDLDLHQLDIKTAFLNGTIDEEVYADAGLFISTDPSKPAYLLTYVDDILIVTPKTTSSAAIKQKLMAAFEARDLGNATFFLGMDLIRDRTAKTIKLAQSRNIKDLLSKHPLDTQTHSYSALVGSLMYLSICTRPDIAQAVGALARHMANPTTDHWTAAKTVLRYLTGTPDIGITFGAGPPGLQVFCDADHAGDIDTRRSTTGYAFIFNGGAISWASRLQPTVAASTTEAEYISAATTIKEGLWLRKLFQDLSLDLHTVAICADSQTALKLLKNPIVSNRSKHIDVVHHFARERVARNEVTFEYISTESMVADALTKPVRLRLRRHLRPTYVSVALSDTVEARAIIGLCVTSQHLATIQRSKTAKEAWDSLAAIFKTKGTALKLRLRRDLSSFKMAAGEPLTKYFARAKALQDKLLESFPDFKEEDIFWPTVQGLPSTYDTILTIIENTADAELTLDSVLPKLMQVEQRQRGPDRPDRSNETALLAKPSFTFRRGPNPTSGSRGPPPRRDERSGRRPDDRRSDDRRPSFPPPHDRRSSYPRSNERQYRPRKPHEERDFGDGTCLYCHKPGHWAGECGKKKADMEAAAARRRPGGTPPTPRHQQYSAIAFTAMAQPSTEPELSFSADGRTIYVSTEPPPPEFVTPFAAAIPFSFAAPPEPAPSPPKRRQPLATPAALCSTPAPEFKTAGANALCEPCTLGKQHRLPFNTSTSATKAPLELLHTDLCGPLPVASAGGSLYFNTILDDLTGMSFVIPLRHKSDAADSIIHTVTMLQRQAGLPVKRAERLNRTLWEKARPMLSDAGLPKHLWADAIVTANYLRNRSPLSGRDKTPFELFYGTKPDVSHLRIFGATVFAHTPSALRTKLDPVSQPGRLIGYAANRKGYKILLNSGAIITSRDVTFDESKPPKPTSPTSHKPPSQPETSQPEPVPFAFDSDTEDVGAAADAQPPPEDAPPPSPPLAQRRQLAMDDEMASLIANDTWDPLRAAPRHQAHPSQVVYKIKRDSNGNIERYKARLVVQGFRQREGIDYDEVFAPVSKYSTLRTVLSTAAAQDLDLHQLDIRLPSSTAPSTKKLLSIQKRQPVG</sequence>
<dbReference type="InterPro" id="IPR036875">
    <property type="entry name" value="Znf_CCHC_sf"/>
</dbReference>
<reference evidence="4 5" key="1">
    <citation type="journal article" date="2018" name="Plant J.">
        <title>Genome sequences of Chlorella sorokiniana UTEX 1602 and Micractinium conductrix SAG 241.80: implications to maltose excretion by a green alga.</title>
        <authorList>
            <person name="Arriola M.B."/>
            <person name="Velmurugan N."/>
            <person name="Zhang Y."/>
            <person name="Plunkett M.H."/>
            <person name="Hondzo H."/>
            <person name="Barney B.M."/>
        </authorList>
    </citation>
    <scope>NUCLEOTIDE SEQUENCE [LARGE SCALE GENOMIC DNA]</scope>
    <source>
        <strain evidence="4 5">SAG 241.80</strain>
    </source>
</reference>
<organism evidence="4 5">
    <name type="scientific">Micractinium conductrix</name>
    <dbReference type="NCBI Taxonomy" id="554055"/>
    <lineage>
        <taxon>Eukaryota</taxon>
        <taxon>Viridiplantae</taxon>
        <taxon>Chlorophyta</taxon>
        <taxon>core chlorophytes</taxon>
        <taxon>Trebouxiophyceae</taxon>
        <taxon>Chlorellales</taxon>
        <taxon>Chlorellaceae</taxon>
        <taxon>Chlorella clade</taxon>
        <taxon>Micractinium</taxon>
    </lineage>
</organism>
<feature type="compositionally biased region" description="Low complexity" evidence="1">
    <location>
        <begin position="568"/>
        <end position="578"/>
    </location>
</feature>
<feature type="compositionally biased region" description="Low complexity" evidence="1">
    <location>
        <begin position="985"/>
        <end position="1000"/>
    </location>
</feature>
<gene>
    <name evidence="4" type="ORF">C2E20_9322</name>
</gene>
<dbReference type="SUPFAM" id="SSF53098">
    <property type="entry name" value="Ribonuclease H-like"/>
    <property type="match status" value="1"/>
</dbReference>
<feature type="compositionally biased region" description="Pro residues" evidence="1">
    <location>
        <begin position="1021"/>
        <end position="1033"/>
    </location>
</feature>
<accession>A0A2P6UYV4</accession>
<keyword evidence="5" id="KW-1185">Reference proteome</keyword>
<dbReference type="GO" id="GO:0003676">
    <property type="term" value="F:nucleic acid binding"/>
    <property type="evidence" value="ECO:0007669"/>
    <property type="project" value="InterPro"/>
</dbReference>
<dbReference type="OrthoDB" id="1301235at2759"/>
<dbReference type="Gene3D" id="4.10.60.10">
    <property type="entry name" value="Zinc finger, CCHC-type"/>
    <property type="match status" value="1"/>
</dbReference>
<dbReference type="InterPro" id="IPR012337">
    <property type="entry name" value="RNaseH-like_sf"/>
</dbReference>
<evidence type="ECO:0000259" key="2">
    <source>
        <dbReference type="Pfam" id="PF07727"/>
    </source>
</evidence>
<proteinExistence type="predicted"/>
<name>A0A2P6UYV4_9CHLO</name>
<protein>
    <submittedName>
        <fullName evidence="4">Retrovirus-related Pol poly from transposon TNT 1-94</fullName>
    </submittedName>
</protein>
<dbReference type="AlphaFoldDB" id="A0A2P6UYV4"/>
<dbReference type="SUPFAM" id="SSF57756">
    <property type="entry name" value="Retrovirus zinc finger-like domains"/>
    <property type="match status" value="1"/>
</dbReference>
<dbReference type="CDD" id="cd09272">
    <property type="entry name" value="RNase_HI_RT_Ty1"/>
    <property type="match status" value="1"/>
</dbReference>
<dbReference type="Pfam" id="PF07727">
    <property type="entry name" value="RVT_2"/>
    <property type="match status" value="3"/>
</dbReference>
<dbReference type="Pfam" id="PF25597">
    <property type="entry name" value="SH3_retrovirus"/>
    <property type="match status" value="1"/>
</dbReference>